<comment type="caution">
    <text evidence="1">The sequence shown here is derived from an EMBL/GenBank/DDBJ whole genome shotgun (WGS) entry which is preliminary data.</text>
</comment>
<evidence type="ECO:0000313" key="1">
    <source>
        <dbReference type="EMBL" id="MED1203288.1"/>
    </source>
</evidence>
<dbReference type="EMBL" id="JARMAB010000012">
    <property type="protein sequence ID" value="MED1203288.1"/>
    <property type="molecule type" value="Genomic_DNA"/>
</dbReference>
<keyword evidence="2" id="KW-1185">Reference proteome</keyword>
<gene>
    <name evidence="1" type="ORF">P4T90_09370</name>
</gene>
<reference evidence="1 2" key="1">
    <citation type="submission" date="2023-03" db="EMBL/GenBank/DDBJ databases">
        <title>Bacillus Genome Sequencing.</title>
        <authorList>
            <person name="Dunlap C."/>
        </authorList>
    </citation>
    <scope>NUCLEOTIDE SEQUENCE [LARGE SCALE GENOMIC DNA]</scope>
    <source>
        <strain evidence="1 2">B-23453</strain>
    </source>
</reference>
<accession>A0ABU6MF38</accession>
<dbReference type="Proteomes" id="UP001341444">
    <property type="component" value="Unassembled WGS sequence"/>
</dbReference>
<protein>
    <submittedName>
        <fullName evidence="1">Uncharacterized protein</fullName>
    </submittedName>
</protein>
<proteinExistence type="predicted"/>
<sequence>MFEEVNLGLINLFSQRMKKTFNTSVVSSEVSYKSLNVVNHNSIYKKLITLTTLHTLNYSDNKRNQWNAGFVVEEVTRRLFMD</sequence>
<evidence type="ECO:0000313" key="2">
    <source>
        <dbReference type="Proteomes" id="UP001341444"/>
    </source>
</evidence>
<name>A0ABU6MF38_9BACI</name>
<organism evidence="1 2">
    <name type="scientific">Heyndrickxia acidicola</name>
    <dbReference type="NCBI Taxonomy" id="209389"/>
    <lineage>
        <taxon>Bacteria</taxon>
        <taxon>Bacillati</taxon>
        <taxon>Bacillota</taxon>
        <taxon>Bacilli</taxon>
        <taxon>Bacillales</taxon>
        <taxon>Bacillaceae</taxon>
        <taxon>Heyndrickxia</taxon>
    </lineage>
</organism>
<dbReference type="RefSeq" id="WP_066269139.1">
    <property type="nucleotide sequence ID" value="NZ_JARMAB010000012.1"/>
</dbReference>